<protein>
    <recommendedName>
        <fullName evidence="1">Zinc-ribbon domain-containing protein</fullName>
    </recommendedName>
</protein>
<evidence type="ECO:0000313" key="3">
    <source>
        <dbReference type="Proteomes" id="UP000295122"/>
    </source>
</evidence>
<evidence type="ECO:0000313" key="2">
    <source>
        <dbReference type="EMBL" id="TDR93377.1"/>
    </source>
</evidence>
<comment type="caution">
    <text evidence="2">The sequence shown here is derived from an EMBL/GenBank/DDBJ whole genome shotgun (WGS) entry which is preliminary data.</text>
</comment>
<accession>A0A4R7C9F6</accession>
<keyword evidence="3" id="KW-1185">Reference proteome</keyword>
<dbReference type="Proteomes" id="UP000295122">
    <property type="component" value="Unassembled WGS sequence"/>
</dbReference>
<dbReference type="AlphaFoldDB" id="A0A4R7C9F6"/>
<proteinExistence type="predicted"/>
<name>A0A4R7C9F6_9HYPH</name>
<sequence>MKLFSCPCCAQILHFENTACGRCGRRTGYMPETDLMTALEPADDLPGTWRVKAESSRSYRFCENAQHDVCNWLIPAADEAVFCLACRHNRQVPNLSEPTAQGKWQQIEAAKHRLIYTLRHLGLPIPAPGEVPEPLVFDFLADEADPGAPKVMTGHENGLITIALAEADDSERESRRAAMGEPYRTLIGHFRHEVGHYYWDRLVRDAGRLDACRAVFGDDSQDYQAALQRHYDEGPPPDWAEHYVSSYATTHPWEDFAETWAHYLHIVDSLEMARALGLAVAPRLDQAGILAARPEVDPYAEDDMGRLVQTWVPVAFAMNAVNRCMGQRDLYPFVLPPAVIGKLAFIRELINASRGPSELIDSVK</sequence>
<feature type="domain" description="Zinc-ribbon" evidence="1">
    <location>
        <begin position="3"/>
        <end position="96"/>
    </location>
</feature>
<dbReference type="EMBL" id="SNZR01000011">
    <property type="protein sequence ID" value="TDR93377.1"/>
    <property type="molecule type" value="Genomic_DNA"/>
</dbReference>
<organism evidence="2 3">
    <name type="scientific">Enterovirga rhinocerotis</name>
    <dbReference type="NCBI Taxonomy" id="1339210"/>
    <lineage>
        <taxon>Bacteria</taxon>
        <taxon>Pseudomonadati</taxon>
        <taxon>Pseudomonadota</taxon>
        <taxon>Alphaproteobacteria</taxon>
        <taxon>Hyphomicrobiales</taxon>
        <taxon>Methylobacteriaceae</taxon>
        <taxon>Enterovirga</taxon>
    </lineage>
</organism>
<dbReference type="Gene3D" id="3.40.390.70">
    <property type="match status" value="1"/>
</dbReference>
<dbReference type="RefSeq" id="WP_133768384.1">
    <property type="nucleotide sequence ID" value="NZ_SNZR01000011.1"/>
</dbReference>
<dbReference type="Pfam" id="PF15887">
    <property type="entry name" value="Peptidase_Mx"/>
    <property type="match status" value="1"/>
</dbReference>
<dbReference type="InterPro" id="IPR031321">
    <property type="entry name" value="UCP012641"/>
</dbReference>
<dbReference type="PIRSF" id="PIRSF012641">
    <property type="entry name" value="UCP012641"/>
    <property type="match status" value="1"/>
</dbReference>
<gene>
    <name evidence="2" type="ORF">EV668_0638</name>
</gene>
<dbReference type="OrthoDB" id="256753at2"/>
<dbReference type="Pfam" id="PF10005">
    <property type="entry name" value="Zn_ribbon_DZR_6"/>
    <property type="match status" value="1"/>
</dbReference>
<evidence type="ECO:0000259" key="1">
    <source>
        <dbReference type="Pfam" id="PF10005"/>
    </source>
</evidence>
<reference evidence="2 3" key="1">
    <citation type="submission" date="2019-03" db="EMBL/GenBank/DDBJ databases">
        <title>Genomic Encyclopedia of Type Strains, Phase IV (KMG-IV): sequencing the most valuable type-strain genomes for metagenomic binning, comparative biology and taxonomic classification.</title>
        <authorList>
            <person name="Goeker M."/>
        </authorList>
    </citation>
    <scope>NUCLEOTIDE SEQUENCE [LARGE SCALE GENOMIC DNA]</scope>
    <source>
        <strain evidence="2 3">DSM 25903</strain>
    </source>
</reference>
<dbReference type="InterPro" id="IPR011201">
    <property type="entry name" value="Zinc-ribbon_6_bact"/>
</dbReference>